<comment type="caution">
    <text evidence="2">The sequence shown here is derived from an EMBL/GenBank/DDBJ whole genome shotgun (WGS) entry which is preliminary data.</text>
</comment>
<evidence type="ECO:0000256" key="1">
    <source>
        <dbReference type="SAM" id="MobiDB-lite"/>
    </source>
</evidence>
<name>X1STD3_9ZZZZ</name>
<gene>
    <name evidence="2" type="ORF">S12H4_16989</name>
</gene>
<sequence length="58" mass="6278">NDYKGMIELANKAGQPIVTRDKANLEQALIRQMEEAVASATDTPPTTKIPEEKVAIPA</sequence>
<reference evidence="2" key="1">
    <citation type="journal article" date="2014" name="Front. Microbiol.">
        <title>High frequency of phylogenetically diverse reductive dehalogenase-homologous genes in deep subseafloor sedimentary metagenomes.</title>
        <authorList>
            <person name="Kawai M."/>
            <person name="Futagami T."/>
            <person name="Toyoda A."/>
            <person name="Takaki Y."/>
            <person name="Nishi S."/>
            <person name="Hori S."/>
            <person name="Arai W."/>
            <person name="Tsubouchi T."/>
            <person name="Morono Y."/>
            <person name="Uchiyama I."/>
            <person name="Ito T."/>
            <person name="Fujiyama A."/>
            <person name="Inagaki F."/>
            <person name="Takami H."/>
        </authorList>
    </citation>
    <scope>NUCLEOTIDE SEQUENCE</scope>
    <source>
        <strain evidence="2">Expedition CK06-06</strain>
    </source>
</reference>
<feature type="compositionally biased region" description="Basic and acidic residues" evidence="1">
    <location>
        <begin position="49"/>
        <end position="58"/>
    </location>
</feature>
<feature type="non-terminal residue" evidence="2">
    <location>
        <position position="1"/>
    </location>
</feature>
<dbReference type="EMBL" id="BARW01008259">
    <property type="protein sequence ID" value="GAI82396.1"/>
    <property type="molecule type" value="Genomic_DNA"/>
</dbReference>
<accession>X1STD3</accession>
<organism evidence="2">
    <name type="scientific">marine sediment metagenome</name>
    <dbReference type="NCBI Taxonomy" id="412755"/>
    <lineage>
        <taxon>unclassified sequences</taxon>
        <taxon>metagenomes</taxon>
        <taxon>ecological metagenomes</taxon>
    </lineage>
</organism>
<feature type="region of interest" description="Disordered" evidence="1">
    <location>
        <begin position="35"/>
        <end position="58"/>
    </location>
</feature>
<evidence type="ECO:0000313" key="2">
    <source>
        <dbReference type="EMBL" id="GAI82396.1"/>
    </source>
</evidence>
<protein>
    <submittedName>
        <fullName evidence="2">Uncharacterized protein</fullName>
    </submittedName>
</protein>
<proteinExistence type="predicted"/>
<dbReference type="AlphaFoldDB" id="X1STD3"/>